<dbReference type="InterPro" id="IPR011067">
    <property type="entry name" value="Plasmid_toxin/cell-grow_inhib"/>
</dbReference>
<dbReference type="GO" id="GO:0003677">
    <property type="term" value="F:DNA binding"/>
    <property type="evidence" value="ECO:0007669"/>
    <property type="project" value="InterPro"/>
</dbReference>
<proteinExistence type="predicted"/>
<name>A0A8T8KKP0_9EURY</name>
<dbReference type="AlphaFoldDB" id="A0A8T8KKP0"/>
<accession>A0A8T8KKP0</accession>
<reference evidence="1" key="1">
    <citation type="submission" date="2021-04" db="EMBL/GenBank/DDBJ databases">
        <title>Complete Genome sequence and Methylome Analysis of the Haloarchaeon Haloarcula sinaiiensis.</title>
        <authorList>
            <person name="Fomenkov A."/>
            <person name="DasSarma P."/>
            <person name="DasSarma S."/>
            <person name="Roberts R.J."/>
        </authorList>
    </citation>
    <scope>NUCLEOTIDE SEQUENCE</scope>
    <source>
        <strain evidence="1">ATCC 33800</strain>
        <plasmid evidence="1">pHsi204</plasmid>
    </source>
</reference>
<organism evidence="1 2">
    <name type="scientific">Haloarcula marismortui ATCC 33800</name>
    <dbReference type="NCBI Taxonomy" id="662476"/>
    <lineage>
        <taxon>Archaea</taxon>
        <taxon>Methanobacteriati</taxon>
        <taxon>Methanobacteriota</taxon>
        <taxon>Stenosarchaea group</taxon>
        <taxon>Halobacteria</taxon>
        <taxon>Halobacteriales</taxon>
        <taxon>Haloarculaceae</taxon>
        <taxon>Haloarcula</taxon>
    </lineage>
</organism>
<dbReference type="InterPro" id="IPR003477">
    <property type="entry name" value="PemK-like"/>
</dbReference>
<dbReference type="RefSeq" id="WP_082229967.1">
    <property type="nucleotide sequence ID" value="NZ_AOLR01000071.1"/>
</dbReference>
<dbReference type="Proteomes" id="UP000682967">
    <property type="component" value="Plasmid pHsi204"/>
</dbReference>
<evidence type="ECO:0000313" key="1">
    <source>
        <dbReference type="EMBL" id="QUJ74851.1"/>
    </source>
</evidence>
<dbReference type="EMBL" id="CP073371">
    <property type="protein sequence ID" value="QUJ74851.1"/>
    <property type="molecule type" value="Genomic_DNA"/>
</dbReference>
<gene>
    <name evidence="1" type="ORF">KDQ40_21410</name>
</gene>
<protein>
    <submittedName>
        <fullName evidence="1">Type II toxin-antitoxin system PemK/MazF family toxin</fullName>
    </submittedName>
</protein>
<geneLocation type="plasmid" evidence="1 2">
    <name>pHsi204</name>
</geneLocation>
<dbReference type="Gene3D" id="2.30.30.110">
    <property type="match status" value="1"/>
</dbReference>
<dbReference type="OrthoDB" id="315488at2157"/>
<dbReference type="GeneID" id="99616084"/>
<dbReference type="KEGG" id="hsin:KDQ40_21410"/>
<dbReference type="SUPFAM" id="SSF50118">
    <property type="entry name" value="Cell growth inhibitor/plasmid maintenance toxic component"/>
    <property type="match status" value="1"/>
</dbReference>
<evidence type="ECO:0000313" key="2">
    <source>
        <dbReference type="Proteomes" id="UP000682967"/>
    </source>
</evidence>
<keyword evidence="1" id="KW-0614">Plasmid</keyword>
<dbReference type="Pfam" id="PF02452">
    <property type="entry name" value="PemK_toxin"/>
    <property type="match status" value="1"/>
</dbReference>
<sequence>MKYDRGDIVSLDDPYGNDKTRSAVVISDGRRPKHEDGTIRYNVVMLTSQVDEFGEHDWTQTLDATGDTVSGDSLLSDSVVEPWGTYVVREKNLTGPHAQLTDNGMKKVARSLANLVLR</sequence>